<dbReference type="AlphaFoldDB" id="A0A4Y2J858"/>
<reference evidence="1 2" key="1">
    <citation type="journal article" date="2019" name="Sci. Rep.">
        <title>Orb-weaving spider Araneus ventricosus genome elucidates the spidroin gene catalogue.</title>
        <authorList>
            <person name="Kono N."/>
            <person name="Nakamura H."/>
            <person name="Ohtoshi R."/>
            <person name="Moran D.A.P."/>
            <person name="Shinohara A."/>
            <person name="Yoshida Y."/>
            <person name="Fujiwara M."/>
            <person name="Mori M."/>
            <person name="Tomita M."/>
            <person name="Arakawa K."/>
        </authorList>
    </citation>
    <scope>NUCLEOTIDE SEQUENCE [LARGE SCALE GENOMIC DNA]</scope>
</reference>
<name>A0A4Y2J858_ARAVE</name>
<evidence type="ECO:0000313" key="1">
    <source>
        <dbReference type="EMBL" id="GBM86210.1"/>
    </source>
</evidence>
<keyword evidence="2" id="KW-1185">Reference proteome</keyword>
<proteinExistence type="predicted"/>
<sequence length="81" mass="8821">MRAGNVRIVDMRAGIVRIVEMRAGNGRIVEMRAGNVSGEKCGDECDQCLYEFCSEGQCVPVLKIVDTGVGNVCEFYCEVNG</sequence>
<dbReference type="Proteomes" id="UP000499080">
    <property type="component" value="Unassembled WGS sequence"/>
</dbReference>
<gene>
    <name evidence="1" type="ORF">AVEN_239240_1</name>
</gene>
<protein>
    <submittedName>
        <fullName evidence="1">Uncharacterized protein</fullName>
    </submittedName>
</protein>
<organism evidence="1 2">
    <name type="scientific">Araneus ventricosus</name>
    <name type="common">Orbweaver spider</name>
    <name type="synonym">Epeira ventricosa</name>
    <dbReference type="NCBI Taxonomy" id="182803"/>
    <lineage>
        <taxon>Eukaryota</taxon>
        <taxon>Metazoa</taxon>
        <taxon>Ecdysozoa</taxon>
        <taxon>Arthropoda</taxon>
        <taxon>Chelicerata</taxon>
        <taxon>Arachnida</taxon>
        <taxon>Araneae</taxon>
        <taxon>Araneomorphae</taxon>
        <taxon>Entelegynae</taxon>
        <taxon>Araneoidea</taxon>
        <taxon>Araneidae</taxon>
        <taxon>Araneus</taxon>
    </lineage>
</organism>
<accession>A0A4Y2J858</accession>
<comment type="caution">
    <text evidence="1">The sequence shown here is derived from an EMBL/GenBank/DDBJ whole genome shotgun (WGS) entry which is preliminary data.</text>
</comment>
<evidence type="ECO:0000313" key="2">
    <source>
        <dbReference type="Proteomes" id="UP000499080"/>
    </source>
</evidence>
<dbReference type="EMBL" id="BGPR01003293">
    <property type="protein sequence ID" value="GBM86210.1"/>
    <property type="molecule type" value="Genomic_DNA"/>
</dbReference>